<dbReference type="AlphaFoldDB" id="A0A4S4C4M6"/>
<comment type="caution">
    <text evidence="2">The sequence shown here is derived from an EMBL/GenBank/DDBJ whole genome shotgun (WGS) entry which is preliminary data.</text>
</comment>
<dbReference type="Proteomes" id="UP000310334">
    <property type="component" value="Unassembled WGS sequence"/>
</dbReference>
<reference evidence="2 3" key="1">
    <citation type="submission" date="2019-04" db="EMBL/GenBank/DDBJ databases">
        <title>Bacillus sediminilitoris sp. nov., isolated from a tidal flat sediment on the East China Sea.</title>
        <authorList>
            <person name="Wei Y."/>
            <person name="Mao H."/>
            <person name="Fang J."/>
        </authorList>
    </citation>
    <scope>NUCLEOTIDE SEQUENCE [LARGE SCALE GENOMIC DNA]</scope>
    <source>
        <strain evidence="2 3">DSL-17</strain>
    </source>
</reference>
<sequence>MIGTDMRDSCGSSVTGETPQAQGAKKVSPHATRKASSLEQKSTTLVLCKKQQSVYEKSLNK</sequence>
<dbReference type="EMBL" id="SSNT01000006">
    <property type="protein sequence ID" value="THF80641.1"/>
    <property type="molecule type" value="Genomic_DNA"/>
</dbReference>
<name>A0A4S4C4M6_9BACI</name>
<evidence type="ECO:0000256" key="1">
    <source>
        <dbReference type="SAM" id="MobiDB-lite"/>
    </source>
</evidence>
<keyword evidence="3" id="KW-1185">Reference proteome</keyword>
<gene>
    <name evidence="2" type="ORF">E6W99_09595</name>
</gene>
<protein>
    <submittedName>
        <fullName evidence="2">Uncharacterized protein</fullName>
    </submittedName>
</protein>
<feature type="compositionally biased region" description="Polar residues" evidence="1">
    <location>
        <begin position="10"/>
        <end position="21"/>
    </location>
</feature>
<evidence type="ECO:0000313" key="3">
    <source>
        <dbReference type="Proteomes" id="UP000310334"/>
    </source>
</evidence>
<feature type="region of interest" description="Disordered" evidence="1">
    <location>
        <begin position="1"/>
        <end position="41"/>
    </location>
</feature>
<proteinExistence type="predicted"/>
<evidence type="ECO:0000313" key="2">
    <source>
        <dbReference type="EMBL" id="THF80641.1"/>
    </source>
</evidence>
<accession>A0A4S4C4M6</accession>
<organism evidence="2 3">
    <name type="scientific">Metabacillus sediminilitoris</name>
    <dbReference type="NCBI Taxonomy" id="2567941"/>
    <lineage>
        <taxon>Bacteria</taxon>
        <taxon>Bacillati</taxon>
        <taxon>Bacillota</taxon>
        <taxon>Bacilli</taxon>
        <taxon>Bacillales</taxon>
        <taxon>Bacillaceae</taxon>
        <taxon>Metabacillus</taxon>
    </lineage>
</organism>